<dbReference type="CDD" id="cd00075">
    <property type="entry name" value="HATPase"/>
    <property type="match status" value="1"/>
</dbReference>
<dbReference type="SMART" id="SM00388">
    <property type="entry name" value="HisKA"/>
    <property type="match status" value="1"/>
</dbReference>
<dbReference type="PANTHER" id="PTHR45569">
    <property type="entry name" value="SENSOR PROTEIN KDPD"/>
    <property type="match status" value="1"/>
</dbReference>
<feature type="transmembrane region" description="Helical" evidence="13">
    <location>
        <begin position="87"/>
        <end position="107"/>
    </location>
</feature>
<dbReference type="Pfam" id="PF02518">
    <property type="entry name" value="HATPase_c"/>
    <property type="match status" value="1"/>
</dbReference>
<keyword evidence="4" id="KW-0597">Phosphoprotein</keyword>
<dbReference type="GO" id="GO:0000155">
    <property type="term" value="F:phosphorelay sensor kinase activity"/>
    <property type="evidence" value="ECO:0007669"/>
    <property type="project" value="InterPro"/>
</dbReference>
<reference evidence="15" key="1">
    <citation type="submission" date="2014-02" db="EMBL/GenBank/DDBJ databases">
        <title>Expanding our view of genomic diversity in Candidatus Accumulibacter clades.</title>
        <authorList>
            <person name="Skennerton C.T."/>
            <person name="Barr J.J."/>
            <person name="Slater F.R."/>
            <person name="Bond P.L."/>
            <person name="Tyson G.W."/>
        </authorList>
    </citation>
    <scope>NUCLEOTIDE SEQUENCE [LARGE SCALE GENOMIC DNA]</scope>
</reference>
<dbReference type="Gene3D" id="1.20.120.620">
    <property type="entry name" value="Backbone structure of the membrane domain of e. Coli histidine kinase receptor kdpd"/>
    <property type="match status" value="1"/>
</dbReference>
<keyword evidence="5 15" id="KW-0808">Transferase</keyword>
<keyword evidence="12 13" id="KW-0472">Membrane</keyword>
<evidence type="ECO:0000256" key="12">
    <source>
        <dbReference type="ARBA" id="ARBA00023136"/>
    </source>
</evidence>
<dbReference type="SUPFAM" id="SSF55874">
    <property type="entry name" value="ATPase domain of HSP90 chaperone/DNA topoisomerase II/histidine kinase"/>
    <property type="match status" value="1"/>
</dbReference>
<dbReference type="GO" id="GO:0005524">
    <property type="term" value="F:ATP binding"/>
    <property type="evidence" value="ECO:0007669"/>
    <property type="project" value="UniProtKB-KW"/>
</dbReference>
<keyword evidence="6 13" id="KW-0812">Transmembrane</keyword>
<comment type="caution">
    <text evidence="15">The sequence shown here is derived from an EMBL/GenBank/DDBJ whole genome shotgun (WGS) entry which is preliminary data.</text>
</comment>
<evidence type="ECO:0000256" key="7">
    <source>
        <dbReference type="ARBA" id="ARBA00022741"/>
    </source>
</evidence>
<comment type="subcellular location">
    <subcellularLocation>
        <location evidence="2">Membrane</location>
        <topology evidence="2">Multi-pass membrane protein</topology>
    </subcellularLocation>
</comment>
<comment type="catalytic activity">
    <reaction evidence="1">
        <text>ATP + protein L-histidine = ADP + protein N-phospho-L-histidine.</text>
        <dbReference type="EC" id="2.7.13.3"/>
    </reaction>
</comment>
<dbReference type="CDD" id="cd00082">
    <property type="entry name" value="HisKA"/>
    <property type="match status" value="1"/>
</dbReference>
<dbReference type="InterPro" id="IPR036890">
    <property type="entry name" value="HATPase_C_sf"/>
</dbReference>
<dbReference type="PRINTS" id="PR00344">
    <property type="entry name" value="BCTRLSENSOR"/>
</dbReference>
<dbReference type="EC" id="2.7.13.3" evidence="3"/>
<dbReference type="Gene3D" id="3.30.450.40">
    <property type="match status" value="1"/>
</dbReference>
<dbReference type="InterPro" id="IPR003661">
    <property type="entry name" value="HisK_dim/P_dom"/>
</dbReference>
<evidence type="ECO:0000256" key="5">
    <source>
        <dbReference type="ARBA" id="ARBA00022679"/>
    </source>
</evidence>
<keyword evidence="9" id="KW-0067">ATP-binding</keyword>
<dbReference type="Gene3D" id="3.30.565.10">
    <property type="entry name" value="Histidine kinase-like ATPase, C-terminal domain"/>
    <property type="match status" value="1"/>
</dbReference>
<name>A0A080M3G7_9PROT</name>
<dbReference type="EMBL" id="JDST02000081">
    <property type="protein sequence ID" value="KFB75596.1"/>
    <property type="molecule type" value="Genomic_DNA"/>
</dbReference>
<feature type="transmembrane region" description="Helical" evidence="13">
    <location>
        <begin position="113"/>
        <end position="134"/>
    </location>
</feature>
<evidence type="ECO:0000256" key="13">
    <source>
        <dbReference type="SAM" id="Phobius"/>
    </source>
</evidence>
<evidence type="ECO:0000313" key="16">
    <source>
        <dbReference type="Proteomes" id="UP000021315"/>
    </source>
</evidence>
<evidence type="ECO:0000256" key="6">
    <source>
        <dbReference type="ARBA" id="ARBA00022692"/>
    </source>
</evidence>
<dbReference type="InterPro" id="IPR003594">
    <property type="entry name" value="HATPase_dom"/>
</dbReference>
<evidence type="ECO:0000256" key="2">
    <source>
        <dbReference type="ARBA" id="ARBA00004141"/>
    </source>
</evidence>
<dbReference type="PROSITE" id="PS50109">
    <property type="entry name" value="HIS_KIN"/>
    <property type="match status" value="1"/>
</dbReference>
<keyword evidence="10 13" id="KW-1133">Transmembrane helix</keyword>
<dbReference type="GO" id="GO:0005886">
    <property type="term" value="C:plasma membrane"/>
    <property type="evidence" value="ECO:0007669"/>
    <property type="project" value="TreeGrafter"/>
</dbReference>
<dbReference type="Pfam" id="PF13493">
    <property type="entry name" value="DUF4118"/>
    <property type="match status" value="1"/>
</dbReference>
<evidence type="ECO:0000256" key="8">
    <source>
        <dbReference type="ARBA" id="ARBA00022777"/>
    </source>
</evidence>
<dbReference type="SMART" id="SM00387">
    <property type="entry name" value="HATPase_c"/>
    <property type="match status" value="1"/>
</dbReference>
<dbReference type="AlphaFoldDB" id="A0A080M3G7"/>
<dbReference type="FunFam" id="3.30.565.10:FF:000042">
    <property type="entry name" value="Two-component sensor histidine kinase KdpD"/>
    <property type="match status" value="1"/>
</dbReference>
<keyword evidence="11" id="KW-0902">Two-component regulatory system</keyword>
<protein>
    <recommendedName>
        <fullName evidence="3">histidine kinase</fullName>
        <ecNumber evidence="3">2.7.13.3</ecNumber>
    </recommendedName>
</protein>
<dbReference type="InterPro" id="IPR052023">
    <property type="entry name" value="Histidine_kinase_KdpD"/>
</dbReference>
<dbReference type="Proteomes" id="UP000021315">
    <property type="component" value="Unassembled WGS sequence"/>
</dbReference>
<feature type="transmembrane region" description="Helical" evidence="13">
    <location>
        <begin position="61"/>
        <end position="80"/>
    </location>
</feature>
<dbReference type="Gene3D" id="1.10.287.130">
    <property type="match status" value="1"/>
</dbReference>
<accession>A0A080M3G7</accession>
<organism evidence="15 16">
    <name type="scientific">Candidatus Accumulibacter cognatus</name>
    <dbReference type="NCBI Taxonomy" id="2954383"/>
    <lineage>
        <taxon>Bacteria</taxon>
        <taxon>Pseudomonadati</taxon>
        <taxon>Pseudomonadota</taxon>
        <taxon>Betaproteobacteria</taxon>
        <taxon>Candidatus Accumulibacter</taxon>
    </lineage>
</organism>
<evidence type="ECO:0000313" key="15">
    <source>
        <dbReference type="EMBL" id="KFB75596.1"/>
    </source>
</evidence>
<dbReference type="InterPro" id="IPR038318">
    <property type="entry name" value="KdpD_sf"/>
</dbReference>
<evidence type="ECO:0000256" key="3">
    <source>
        <dbReference type="ARBA" id="ARBA00012438"/>
    </source>
</evidence>
<dbReference type="GO" id="GO:0042802">
    <property type="term" value="F:identical protein binding"/>
    <property type="evidence" value="ECO:0007669"/>
    <property type="project" value="UniProtKB-ARBA"/>
</dbReference>
<dbReference type="STRING" id="1453999.AW06_003367"/>
<dbReference type="InterPro" id="IPR029016">
    <property type="entry name" value="GAF-like_dom_sf"/>
</dbReference>
<dbReference type="PANTHER" id="PTHR45569:SF1">
    <property type="entry name" value="SENSOR PROTEIN KDPD"/>
    <property type="match status" value="1"/>
</dbReference>
<proteinExistence type="predicted"/>
<dbReference type="InterPro" id="IPR005467">
    <property type="entry name" value="His_kinase_dom"/>
</dbReference>
<feature type="domain" description="Histidine kinase" evidence="14">
    <location>
        <begin position="307"/>
        <end position="520"/>
    </location>
</feature>
<evidence type="ECO:0000256" key="10">
    <source>
        <dbReference type="ARBA" id="ARBA00022989"/>
    </source>
</evidence>
<sequence>MFTPFLLRIQDTDGIAFRVRLPPAMKTEFPSPWLRAPYLVAAALCTLTTLGTLPLRGLLDLANIVMIFLLTVFVAAVWLGRGPSIMAAFLGVALFDFFFVPPHLSFAVADGQYLVTFAVMLAVGLISSHLAALLSERTAEAQSREQETRVLYQLARDLGGALAADQVADMTQHFLGAVELDVTVLVADASGQGISFHEYGSHHLNNLEKGFARSAYDRGVIVETDPLAGMGVAIVFLPLVALTRVLGVLALVPRSDDVDRVRALRPLLEAVASLLAITLERLHYADAAQVSELRVSAERLRASILSSLSHDLRTPLTSLVGLADTLVQRQPALDEGAMETAAIIRDQAHAMHHLMSNLLEMARLQSGSITLNKEWQPFEEIIGSSTRLLADLLASRRLDLQVPRDLPLVEFDAVLLERVLCNLLENAAKYSPPGARIEVLASVRGGALEVAVGNDGPGFPTDRIGQVFDLFARGEREPAVAGTGLGLAICKAIVEAHGGSIVAENHPGGACVRFTLPLGTPPAMDEEGTP</sequence>
<dbReference type="InterPro" id="IPR004358">
    <property type="entry name" value="Sig_transdc_His_kin-like_C"/>
</dbReference>
<dbReference type="SUPFAM" id="SSF47384">
    <property type="entry name" value="Homodimeric domain of signal transducing histidine kinase"/>
    <property type="match status" value="1"/>
</dbReference>
<dbReference type="Pfam" id="PF00512">
    <property type="entry name" value="HisKA"/>
    <property type="match status" value="1"/>
</dbReference>
<evidence type="ECO:0000256" key="9">
    <source>
        <dbReference type="ARBA" id="ARBA00022840"/>
    </source>
</evidence>
<dbReference type="InterPro" id="IPR036097">
    <property type="entry name" value="HisK_dim/P_sf"/>
</dbReference>
<feature type="transmembrane region" description="Helical" evidence="13">
    <location>
        <begin position="227"/>
        <end position="252"/>
    </location>
</feature>
<keyword evidence="8" id="KW-0418">Kinase</keyword>
<keyword evidence="7" id="KW-0547">Nucleotide-binding</keyword>
<gene>
    <name evidence="15" type="primary">kdpD_2</name>
    <name evidence="15" type="ORF">AW06_003367</name>
</gene>
<evidence type="ECO:0000256" key="1">
    <source>
        <dbReference type="ARBA" id="ARBA00000085"/>
    </source>
</evidence>
<evidence type="ECO:0000256" key="4">
    <source>
        <dbReference type="ARBA" id="ARBA00022553"/>
    </source>
</evidence>
<evidence type="ECO:0000259" key="14">
    <source>
        <dbReference type="PROSITE" id="PS50109"/>
    </source>
</evidence>
<evidence type="ECO:0000256" key="11">
    <source>
        <dbReference type="ARBA" id="ARBA00023012"/>
    </source>
</evidence>
<keyword evidence="16" id="KW-1185">Reference proteome</keyword>
<dbReference type="InterPro" id="IPR025201">
    <property type="entry name" value="KdpD_TM"/>
</dbReference>